<evidence type="ECO:0000313" key="6">
    <source>
        <dbReference type="Proteomes" id="UP000272025"/>
    </source>
</evidence>
<dbReference type="EMBL" id="ML119060">
    <property type="protein sequence ID" value="ROT36081.1"/>
    <property type="molecule type" value="Genomic_DNA"/>
</dbReference>
<dbReference type="InterPro" id="IPR020946">
    <property type="entry name" value="Flavin_mOase-like"/>
</dbReference>
<accession>A0A3N2PNH2</accession>
<dbReference type="RefSeq" id="XP_028463887.1">
    <property type="nucleotide sequence ID" value="XM_028608415.1"/>
</dbReference>
<dbReference type="GeneID" id="39576893"/>
<proteinExistence type="inferred from homology"/>
<keyword evidence="4" id="KW-0560">Oxidoreductase</keyword>
<keyword evidence="6" id="KW-1185">Reference proteome</keyword>
<dbReference type="STRING" id="1314773.A0A3N2PNH2"/>
<evidence type="ECO:0000256" key="3">
    <source>
        <dbReference type="ARBA" id="ARBA00022827"/>
    </source>
</evidence>
<reference evidence="5 6" key="1">
    <citation type="journal article" date="2018" name="Mol. Ecol.">
        <title>The obligate alkalophilic soda-lake fungus Sodiomyces alkalinus has shifted to a protein diet.</title>
        <authorList>
            <person name="Grum-Grzhimaylo A.A."/>
            <person name="Falkoski D.L."/>
            <person name="van den Heuvel J."/>
            <person name="Valero-Jimenez C.A."/>
            <person name="Min B."/>
            <person name="Choi I.G."/>
            <person name="Lipzen A."/>
            <person name="Daum C.G."/>
            <person name="Aanen D.K."/>
            <person name="Tsang A."/>
            <person name="Henrissat B."/>
            <person name="Bilanenko E.N."/>
            <person name="de Vries R.P."/>
            <person name="van Kan J.A.L."/>
            <person name="Grigoriev I.V."/>
            <person name="Debets A.J.M."/>
        </authorList>
    </citation>
    <scope>NUCLEOTIDE SEQUENCE [LARGE SCALE GENOMIC DNA]</scope>
    <source>
        <strain evidence="5 6">F11</strain>
    </source>
</reference>
<keyword evidence="2" id="KW-0285">Flavoprotein</keyword>
<name>A0A3N2PNH2_SODAK</name>
<dbReference type="InterPro" id="IPR036188">
    <property type="entry name" value="FAD/NAD-bd_sf"/>
</dbReference>
<protein>
    <submittedName>
        <fullName evidence="5">4-hydroxyacetophenone monooxygenase</fullName>
    </submittedName>
</protein>
<evidence type="ECO:0000313" key="5">
    <source>
        <dbReference type="EMBL" id="ROT36081.1"/>
    </source>
</evidence>
<dbReference type="Gene3D" id="3.50.50.60">
    <property type="entry name" value="FAD/NAD(P)-binding domain"/>
    <property type="match status" value="3"/>
</dbReference>
<keyword evidence="5" id="KW-0503">Monooxygenase</keyword>
<evidence type="ECO:0000256" key="4">
    <source>
        <dbReference type="ARBA" id="ARBA00023002"/>
    </source>
</evidence>
<dbReference type="SUPFAM" id="SSF51905">
    <property type="entry name" value="FAD/NAD(P)-binding domain"/>
    <property type="match status" value="2"/>
</dbReference>
<dbReference type="PANTHER" id="PTHR42877">
    <property type="entry name" value="L-ORNITHINE N(5)-MONOOXYGENASE-RELATED"/>
    <property type="match status" value="1"/>
</dbReference>
<evidence type="ECO:0000256" key="1">
    <source>
        <dbReference type="ARBA" id="ARBA00010139"/>
    </source>
</evidence>
<evidence type="ECO:0000256" key="2">
    <source>
        <dbReference type="ARBA" id="ARBA00022630"/>
    </source>
</evidence>
<gene>
    <name evidence="5" type="ORF">SODALDRAFT_283515</name>
</gene>
<dbReference type="GO" id="GO:0050660">
    <property type="term" value="F:flavin adenine dinucleotide binding"/>
    <property type="evidence" value="ECO:0007669"/>
    <property type="project" value="InterPro"/>
</dbReference>
<dbReference type="GO" id="GO:0050661">
    <property type="term" value="F:NADP binding"/>
    <property type="evidence" value="ECO:0007669"/>
    <property type="project" value="InterPro"/>
</dbReference>
<dbReference type="AlphaFoldDB" id="A0A3N2PNH2"/>
<dbReference type="OrthoDB" id="74360at2759"/>
<dbReference type="PANTHER" id="PTHR42877:SF6">
    <property type="entry name" value="MONOOXYGENASE, PUTATIVE (AFU_ORTHOLOGUE AFUA_3G15050)-RELATED"/>
    <property type="match status" value="1"/>
</dbReference>
<dbReference type="Pfam" id="PF00743">
    <property type="entry name" value="FMO-like"/>
    <property type="match status" value="1"/>
</dbReference>
<dbReference type="GO" id="GO:0004499">
    <property type="term" value="F:N,N-dimethylaniline monooxygenase activity"/>
    <property type="evidence" value="ECO:0007669"/>
    <property type="project" value="InterPro"/>
</dbReference>
<comment type="similarity">
    <text evidence="1">Belongs to the FAD-binding monooxygenase family.</text>
</comment>
<organism evidence="5 6">
    <name type="scientific">Sodiomyces alkalinus (strain CBS 110278 / VKM F-3762 / F11)</name>
    <name type="common">Alkaliphilic filamentous fungus</name>
    <dbReference type="NCBI Taxonomy" id="1314773"/>
    <lineage>
        <taxon>Eukaryota</taxon>
        <taxon>Fungi</taxon>
        <taxon>Dikarya</taxon>
        <taxon>Ascomycota</taxon>
        <taxon>Pezizomycotina</taxon>
        <taxon>Sordariomycetes</taxon>
        <taxon>Hypocreomycetidae</taxon>
        <taxon>Glomerellales</taxon>
        <taxon>Plectosphaerellaceae</taxon>
        <taxon>Sodiomyces</taxon>
    </lineage>
</organism>
<dbReference type="Proteomes" id="UP000272025">
    <property type="component" value="Unassembled WGS sequence"/>
</dbReference>
<keyword evidence="3" id="KW-0274">FAD</keyword>
<sequence>MGDYHALSVDVLEAPPIPEPPHAVTVEISTKPIIPPPNYANPRRQLLNRYIDEPRELRVAVVGAGLSGVLAGILLPAKVPGIQLTIFEKNSDVGGTWFENIYPGVRCDIPAHVYQATFDYNTQWAEQFAQGPEIREYWQGLARKYDLYKLLQLSHNVEGLKRDEYKSVWQVSVRDLKSDNVRTEAFDFVLSAIGRFNAWKLPAYPGLSDFEGVLRHASNWDPTFDPKGKKVAVIGNGASGIQLTSHLQRVAARVDHYARNRTWVTASFMGDDTSLDPIPVSEERRRQFKEDPESYLTFRKEMEGKYYRNFTGWLKNHPSIDQQRENFTKNMNARIAAKKPELVGELIPDFSPHCRRLTPGPGYLEAITSDNVDYIRTKIRRFTATGIETEDGTHREVDAIFCATGANVDGAPPFPIVAFGEDLADLWKPDGKYGFPYSYLGAASPGFPNLLFVHGPTGSGRSGTVPHNVENQVVYYARILRKASREGILTMQPRKKAADGFTEWSDAFFATTVLSEKCSSWYNGGRPGARIHGLFPGSAALNTILQREPRWEDWEYEYLPETQGNPFFWYLGQGCTKQELDPESDMTPYLQRPDEPVDLRQVHERWWAIP</sequence>
<dbReference type="InterPro" id="IPR051209">
    <property type="entry name" value="FAD-bind_Monooxygenase_sf"/>
</dbReference>